<accession>A0A246FPR2</accession>
<dbReference type="InterPro" id="IPR000014">
    <property type="entry name" value="PAS"/>
</dbReference>
<feature type="domain" description="PAC" evidence="20">
    <location>
        <begin position="606"/>
        <end position="661"/>
    </location>
</feature>
<comment type="catalytic activity">
    <reaction evidence="1">
        <text>ATP + protein L-histidine = ADP + protein N-phospho-L-histidine.</text>
        <dbReference type="EC" id="2.7.13.3"/>
    </reaction>
</comment>
<dbReference type="GO" id="GO:0000155">
    <property type="term" value="F:phosphorelay sensor kinase activity"/>
    <property type="evidence" value="ECO:0007669"/>
    <property type="project" value="InterPro"/>
</dbReference>
<proteinExistence type="predicted"/>
<name>A0A246FPR2_9BACT</name>
<dbReference type="Gene3D" id="3.30.450.20">
    <property type="entry name" value="PAS domain"/>
    <property type="match status" value="4"/>
</dbReference>
<evidence type="ECO:0000256" key="14">
    <source>
        <dbReference type="PROSITE-ProRule" id="PRU00110"/>
    </source>
</evidence>
<evidence type="ECO:0000256" key="8">
    <source>
        <dbReference type="ARBA" id="ARBA00022741"/>
    </source>
</evidence>
<dbReference type="InterPro" id="IPR011006">
    <property type="entry name" value="CheY-like_superfamily"/>
</dbReference>
<dbReference type="InterPro" id="IPR003594">
    <property type="entry name" value="HATPase_dom"/>
</dbReference>
<evidence type="ECO:0000256" key="5">
    <source>
        <dbReference type="ARBA" id="ARBA00022553"/>
    </source>
</evidence>
<feature type="modified residue" description="4-aspartylphosphate" evidence="15">
    <location>
        <position position="978"/>
    </location>
</feature>
<dbReference type="Pfam" id="PF02518">
    <property type="entry name" value="HATPase_c"/>
    <property type="match status" value="1"/>
</dbReference>
<feature type="domain" description="Response regulatory" evidence="18">
    <location>
        <begin position="929"/>
        <end position="1047"/>
    </location>
</feature>
<dbReference type="SMART" id="SM00387">
    <property type="entry name" value="HATPase_c"/>
    <property type="match status" value="1"/>
</dbReference>
<dbReference type="FunFam" id="1.10.287.130:FF:000004">
    <property type="entry name" value="Ethylene receptor 1"/>
    <property type="match status" value="1"/>
</dbReference>
<keyword evidence="12" id="KW-0902">Two-component regulatory system</keyword>
<keyword evidence="8" id="KW-0547">Nucleotide-binding</keyword>
<evidence type="ECO:0000256" key="9">
    <source>
        <dbReference type="ARBA" id="ARBA00022777"/>
    </source>
</evidence>
<dbReference type="Pfam" id="PF00072">
    <property type="entry name" value="Response_reg"/>
    <property type="match status" value="1"/>
</dbReference>
<evidence type="ECO:0000259" key="21">
    <source>
        <dbReference type="PROSITE" id="PS50894"/>
    </source>
</evidence>
<evidence type="ECO:0000256" key="11">
    <source>
        <dbReference type="ARBA" id="ARBA00022989"/>
    </source>
</evidence>
<evidence type="ECO:0000256" key="1">
    <source>
        <dbReference type="ARBA" id="ARBA00000085"/>
    </source>
</evidence>
<feature type="domain" description="PAC" evidence="20">
    <location>
        <begin position="342"/>
        <end position="395"/>
    </location>
</feature>
<dbReference type="InterPro" id="IPR003661">
    <property type="entry name" value="HisK_dim/P_dom"/>
</dbReference>
<evidence type="ECO:0000256" key="12">
    <source>
        <dbReference type="ARBA" id="ARBA00023012"/>
    </source>
</evidence>
<dbReference type="OrthoDB" id="9797097at2"/>
<feature type="domain" description="Histidine kinase" evidence="17">
    <location>
        <begin position="679"/>
        <end position="907"/>
    </location>
</feature>
<feature type="domain" description="PAS" evidence="19">
    <location>
        <begin position="263"/>
        <end position="339"/>
    </location>
</feature>
<evidence type="ECO:0000313" key="23">
    <source>
        <dbReference type="Proteomes" id="UP000197277"/>
    </source>
</evidence>
<dbReference type="SUPFAM" id="SSF47384">
    <property type="entry name" value="Homodimeric domain of signal transducing histidine kinase"/>
    <property type="match status" value="1"/>
</dbReference>
<dbReference type="SMART" id="SM00086">
    <property type="entry name" value="PAC"/>
    <property type="match status" value="3"/>
</dbReference>
<feature type="coiled-coil region" evidence="16">
    <location>
        <begin position="645"/>
        <end position="675"/>
    </location>
</feature>
<feature type="coiled-coil region" evidence="16">
    <location>
        <begin position="6"/>
        <end position="40"/>
    </location>
</feature>
<keyword evidence="23" id="KW-1185">Reference proteome</keyword>
<feature type="domain" description="PAS" evidence="19">
    <location>
        <begin position="536"/>
        <end position="579"/>
    </location>
</feature>
<dbReference type="Pfam" id="PF08447">
    <property type="entry name" value="PAS_3"/>
    <property type="match status" value="2"/>
</dbReference>
<dbReference type="SMART" id="SM00448">
    <property type="entry name" value="REC"/>
    <property type="match status" value="1"/>
</dbReference>
<dbReference type="SUPFAM" id="SSF52172">
    <property type="entry name" value="CheY-like"/>
    <property type="match status" value="1"/>
</dbReference>
<dbReference type="SMART" id="SM00388">
    <property type="entry name" value="HisKA"/>
    <property type="match status" value="1"/>
</dbReference>
<feature type="modified residue" description="Phosphohistidine" evidence="14">
    <location>
        <position position="1139"/>
    </location>
</feature>
<dbReference type="InterPro" id="IPR036890">
    <property type="entry name" value="HATPase_C_sf"/>
</dbReference>
<keyword evidence="16" id="KW-0175">Coiled coil</keyword>
<dbReference type="FunFam" id="3.30.565.10:FF:000010">
    <property type="entry name" value="Sensor histidine kinase RcsC"/>
    <property type="match status" value="1"/>
</dbReference>
<dbReference type="InterPro" id="IPR036641">
    <property type="entry name" value="HPT_dom_sf"/>
</dbReference>
<dbReference type="Pfam" id="PF01627">
    <property type="entry name" value="Hpt"/>
    <property type="match status" value="1"/>
</dbReference>
<keyword evidence="4" id="KW-1003">Cell membrane</keyword>
<dbReference type="SMART" id="SM00091">
    <property type="entry name" value="PAS"/>
    <property type="match status" value="5"/>
</dbReference>
<dbReference type="CDD" id="cd00130">
    <property type="entry name" value="PAS"/>
    <property type="match status" value="3"/>
</dbReference>
<dbReference type="InterPro" id="IPR013655">
    <property type="entry name" value="PAS_fold_3"/>
</dbReference>
<dbReference type="PROSITE" id="PS50894">
    <property type="entry name" value="HPT"/>
    <property type="match status" value="1"/>
</dbReference>
<evidence type="ECO:0000256" key="4">
    <source>
        <dbReference type="ARBA" id="ARBA00022475"/>
    </source>
</evidence>
<dbReference type="Gene3D" id="3.30.565.10">
    <property type="entry name" value="Histidine kinase-like ATPase, C-terminal domain"/>
    <property type="match status" value="1"/>
</dbReference>
<evidence type="ECO:0000256" key="10">
    <source>
        <dbReference type="ARBA" id="ARBA00022840"/>
    </source>
</evidence>
<evidence type="ECO:0000259" key="19">
    <source>
        <dbReference type="PROSITE" id="PS50112"/>
    </source>
</evidence>
<keyword evidence="10" id="KW-0067">ATP-binding</keyword>
<dbReference type="Gene3D" id="1.10.287.130">
    <property type="match status" value="1"/>
</dbReference>
<dbReference type="Gene3D" id="1.20.120.160">
    <property type="entry name" value="HPT domain"/>
    <property type="match status" value="1"/>
</dbReference>
<evidence type="ECO:0000256" key="3">
    <source>
        <dbReference type="ARBA" id="ARBA00012438"/>
    </source>
</evidence>
<dbReference type="CDD" id="cd17546">
    <property type="entry name" value="REC_hyHK_CKI1_RcsC-like"/>
    <property type="match status" value="1"/>
</dbReference>
<dbReference type="Proteomes" id="UP000197277">
    <property type="component" value="Unassembled WGS sequence"/>
</dbReference>
<feature type="domain" description="HPt" evidence="21">
    <location>
        <begin position="1100"/>
        <end position="1197"/>
    </location>
</feature>
<dbReference type="InterPro" id="IPR001610">
    <property type="entry name" value="PAC"/>
</dbReference>
<dbReference type="CDD" id="cd00082">
    <property type="entry name" value="HisKA"/>
    <property type="match status" value="1"/>
</dbReference>
<dbReference type="InterPro" id="IPR036097">
    <property type="entry name" value="HisK_dim/P_sf"/>
</dbReference>
<dbReference type="CDD" id="cd16922">
    <property type="entry name" value="HATPase_EvgS-ArcB-TorS-like"/>
    <property type="match status" value="1"/>
</dbReference>
<evidence type="ECO:0000256" key="2">
    <source>
        <dbReference type="ARBA" id="ARBA00004651"/>
    </source>
</evidence>
<comment type="subcellular location">
    <subcellularLocation>
        <location evidence="2">Cell membrane</location>
        <topology evidence="2">Multi-pass membrane protein</topology>
    </subcellularLocation>
</comment>
<dbReference type="PRINTS" id="PR00344">
    <property type="entry name" value="BCTRLSENSOR"/>
</dbReference>
<dbReference type="PANTHER" id="PTHR45339:SF1">
    <property type="entry name" value="HYBRID SIGNAL TRANSDUCTION HISTIDINE KINASE J"/>
    <property type="match status" value="1"/>
</dbReference>
<dbReference type="InterPro" id="IPR008207">
    <property type="entry name" value="Sig_transdc_His_kin_Hpt_dom"/>
</dbReference>
<dbReference type="InterPro" id="IPR001789">
    <property type="entry name" value="Sig_transdc_resp-reg_receiver"/>
</dbReference>
<dbReference type="PROSITE" id="PS50109">
    <property type="entry name" value="HIS_KIN"/>
    <property type="match status" value="1"/>
</dbReference>
<sequence length="1200" mass="134300">MDSISFRHQNRQLRQARRQLAELRARSQAATDQAAALLQTMTTAILAEDQRHIVTLLNPRLCDLLGLAHPPAYYIGQPLVKLLRETRPGVLDYDGLREQNKQLVTTQARSNGLLVKLRGGQIIQQDYLPVVHDGTTMLHIWSYEDVTEQQSAQHRVQELSRLAEQSPQPIIRFRPDCHPLYANPAAAPILAALAHPNGAATCNLLCQAITQVLAGTAPHTLELEVGNEFYLCTIAPLPDEQEANVYLTAISERRRAEAELIRSQLFTARINDTVPTIVFIYNADTHGIEYCNRQVEPVLGYTPDEIVAMGPALTQRLLHPDDLGHSNDKQRMLRTLPDGEVLRSEYRLRHQDGSWRWLSMQSTCFTRHPNGRPWQIVGAVTDITERRETEQLLRQSQLFVERITNTIPNLVYIYDVVQEANVYCNRFVEGILGYTAEELQEWGHQMLTKLLPPAEAAKLHQHFLEVARQPDDEILHLEAMFHHRNGSVRWLRVSNTPFARDAQGQVTQILGSAEDITRWKVADEQRRSANRRLAEQNRLFRQVIDTVPNLIYLKDHLGRYVLVNEATAQFFNLSNEALLQVSPAELLAQFPDLTHHRVQDEEVLRSRQEIDMEKSSTDANQQQRWFRTVKRPFVRADGTVQVLGVDHDITELKQTQQALEQAKEAAEQNAQARQNFLTNMSHEIRTPMNGIMGLTELLAKTPLNPEQQELLHHVEYSSQNLLVIINDILDMAQLGAGRVRLEHVPFDLAEVLRASCQALLPQATGKGIGLRLQLPANASSQPIWVLGDPFRLRQILLNLLSNAIKFTNKGQVLLTYQRVANLAGEASGTGRYQFSVLDTGIGISPDQLQHLFEPFTQASASTAREYGGSGLGLSISRGLVELLGGELTAESRPGHGSTFRFVLELPAAPTPDLTLPVPPPDYQRLSGHHILLTEDNAVNQLLVRTMLQGWGLKVDTASSGAEALALFREHHYSLVLMDIQMPGMDGVATTRLLRQHPNPARAATPVVALTAHAMPGDAERYRTAGLDDYLSKPFREAALFEVMAGLLDLDRRPANCPEPLALPQVASASTLAPVGPNLAPPAPAAPLYDLEQLRRMSDNDDTFVQRLVALFIRTTPPVIAEMEQHLAARQLELLGAAAHHLRSSTDGLQVQSLRTVLRDMEDASRTPDTAPDWPQLTTDVELVRTTIDEVIRQLREAYPA</sequence>
<feature type="domain" description="PAC" evidence="20">
    <location>
        <begin position="475"/>
        <end position="528"/>
    </location>
</feature>
<dbReference type="InterPro" id="IPR035965">
    <property type="entry name" value="PAS-like_dom_sf"/>
</dbReference>
<dbReference type="EC" id="2.7.13.3" evidence="3"/>
<evidence type="ECO:0000256" key="7">
    <source>
        <dbReference type="ARBA" id="ARBA00022692"/>
    </source>
</evidence>
<comment type="caution">
    <text evidence="22">The sequence shown here is derived from an EMBL/GenBank/DDBJ whole genome shotgun (WGS) entry which is preliminary data.</text>
</comment>
<gene>
    <name evidence="22" type="ORF">CDA63_07120</name>
</gene>
<evidence type="ECO:0000259" key="18">
    <source>
        <dbReference type="PROSITE" id="PS50110"/>
    </source>
</evidence>
<dbReference type="EMBL" id="NIRR01000008">
    <property type="protein sequence ID" value="OWP63754.1"/>
    <property type="molecule type" value="Genomic_DNA"/>
</dbReference>
<dbReference type="PANTHER" id="PTHR45339">
    <property type="entry name" value="HYBRID SIGNAL TRANSDUCTION HISTIDINE KINASE J"/>
    <property type="match status" value="1"/>
</dbReference>
<dbReference type="SUPFAM" id="SSF47226">
    <property type="entry name" value="Histidine-containing phosphotransfer domain, HPT domain"/>
    <property type="match status" value="1"/>
</dbReference>
<evidence type="ECO:0000259" key="20">
    <source>
        <dbReference type="PROSITE" id="PS50113"/>
    </source>
</evidence>
<evidence type="ECO:0000256" key="15">
    <source>
        <dbReference type="PROSITE-ProRule" id="PRU00169"/>
    </source>
</evidence>
<dbReference type="InterPro" id="IPR005467">
    <property type="entry name" value="His_kinase_dom"/>
</dbReference>
<dbReference type="Pfam" id="PF08448">
    <property type="entry name" value="PAS_4"/>
    <property type="match status" value="1"/>
</dbReference>
<dbReference type="SUPFAM" id="SSF55874">
    <property type="entry name" value="ATPase domain of HSP90 chaperone/DNA topoisomerase II/histidine kinase"/>
    <property type="match status" value="1"/>
</dbReference>
<dbReference type="GO" id="GO:0005524">
    <property type="term" value="F:ATP binding"/>
    <property type="evidence" value="ECO:0007669"/>
    <property type="project" value="UniProtKB-KW"/>
</dbReference>
<dbReference type="Pfam" id="PF00512">
    <property type="entry name" value="HisKA"/>
    <property type="match status" value="1"/>
</dbReference>
<dbReference type="SUPFAM" id="SSF55785">
    <property type="entry name" value="PYP-like sensor domain (PAS domain)"/>
    <property type="match status" value="4"/>
</dbReference>
<keyword evidence="9" id="KW-0418">Kinase</keyword>
<dbReference type="RefSeq" id="WP_088463760.1">
    <property type="nucleotide sequence ID" value="NZ_NIRR01000008.1"/>
</dbReference>
<dbReference type="NCBIfam" id="TIGR00229">
    <property type="entry name" value="sensory_box"/>
    <property type="match status" value="3"/>
</dbReference>
<dbReference type="GO" id="GO:0005886">
    <property type="term" value="C:plasma membrane"/>
    <property type="evidence" value="ECO:0007669"/>
    <property type="project" value="UniProtKB-SubCell"/>
</dbReference>
<evidence type="ECO:0000313" key="22">
    <source>
        <dbReference type="EMBL" id="OWP63754.1"/>
    </source>
</evidence>
<keyword evidence="5 15" id="KW-0597">Phosphoprotein</keyword>
<evidence type="ECO:0000256" key="16">
    <source>
        <dbReference type="SAM" id="Coils"/>
    </source>
</evidence>
<keyword evidence="7" id="KW-0812">Transmembrane</keyword>
<keyword evidence="13" id="KW-0472">Membrane</keyword>
<dbReference type="InterPro" id="IPR013656">
    <property type="entry name" value="PAS_4"/>
</dbReference>
<organism evidence="22 23">
    <name type="scientific">Hymenobacter amundsenii</name>
    <dbReference type="NCBI Taxonomy" id="2006685"/>
    <lineage>
        <taxon>Bacteria</taxon>
        <taxon>Pseudomonadati</taxon>
        <taxon>Bacteroidota</taxon>
        <taxon>Cytophagia</taxon>
        <taxon>Cytophagales</taxon>
        <taxon>Hymenobacteraceae</taxon>
        <taxon>Hymenobacter</taxon>
    </lineage>
</organism>
<dbReference type="AlphaFoldDB" id="A0A246FPR2"/>
<dbReference type="InterPro" id="IPR000700">
    <property type="entry name" value="PAS-assoc_C"/>
</dbReference>
<evidence type="ECO:0000259" key="17">
    <source>
        <dbReference type="PROSITE" id="PS50109"/>
    </source>
</evidence>
<dbReference type="PROSITE" id="PS50112">
    <property type="entry name" value="PAS"/>
    <property type="match status" value="2"/>
</dbReference>
<dbReference type="PROSITE" id="PS50113">
    <property type="entry name" value="PAC"/>
    <property type="match status" value="3"/>
</dbReference>
<dbReference type="PROSITE" id="PS50110">
    <property type="entry name" value="RESPONSE_REGULATORY"/>
    <property type="match status" value="1"/>
</dbReference>
<dbReference type="Gene3D" id="3.40.50.2300">
    <property type="match status" value="1"/>
</dbReference>
<dbReference type="InterPro" id="IPR004358">
    <property type="entry name" value="Sig_transdc_His_kin-like_C"/>
</dbReference>
<evidence type="ECO:0000256" key="13">
    <source>
        <dbReference type="ARBA" id="ARBA00023136"/>
    </source>
</evidence>
<protein>
    <recommendedName>
        <fullName evidence="3">histidine kinase</fullName>
        <ecNumber evidence="3">2.7.13.3</ecNumber>
    </recommendedName>
</protein>
<keyword evidence="11" id="KW-1133">Transmembrane helix</keyword>
<keyword evidence="6" id="KW-0808">Transferase</keyword>
<reference evidence="22 23" key="1">
    <citation type="submission" date="2017-06" db="EMBL/GenBank/DDBJ databases">
        <title>Hymenobacter amundsenii sp. nov. isolated from regoliths in Antarctica.</title>
        <authorList>
            <person name="Sedlacek I."/>
            <person name="Kralova S."/>
            <person name="Pantucek R."/>
            <person name="Svec P."/>
            <person name="Holochova P."/>
            <person name="Stankova E."/>
            <person name="Vrbovska V."/>
            <person name="Busse H.-J."/>
        </authorList>
    </citation>
    <scope>NUCLEOTIDE SEQUENCE [LARGE SCALE GENOMIC DNA]</scope>
    <source>
        <strain evidence="22 23">CCM 8682</strain>
    </source>
</reference>
<evidence type="ECO:0000256" key="6">
    <source>
        <dbReference type="ARBA" id="ARBA00022679"/>
    </source>
</evidence>